<evidence type="ECO:0000256" key="4">
    <source>
        <dbReference type="ARBA" id="ARBA00023136"/>
    </source>
</evidence>
<dbReference type="Pfam" id="PF07690">
    <property type="entry name" value="MFS_1"/>
    <property type="match status" value="1"/>
</dbReference>
<feature type="transmembrane region" description="Helical" evidence="5">
    <location>
        <begin position="331"/>
        <end position="350"/>
    </location>
</feature>
<protein>
    <recommendedName>
        <fullName evidence="6">Major facilitator superfamily (MFS) profile domain-containing protein</fullName>
    </recommendedName>
</protein>
<dbReference type="FunCoup" id="A0A163JM27">
    <property type="interactions" value="193"/>
</dbReference>
<dbReference type="EMBL" id="LT554300">
    <property type="protein sequence ID" value="SAM03786.1"/>
    <property type="molecule type" value="Genomic_DNA"/>
</dbReference>
<keyword evidence="8" id="KW-1185">Reference proteome</keyword>
<dbReference type="InParanoid" id="A0A163JM27"/>
<keyword evidence="4 5" id="KW-0472">Membrane</keyword>
<proteinExistence type="predicted"/>
<keyword evidence="3 5" id="KW-1133">Transmembrane helix</keyword>
<dbReference type="PANTHER" id="PTHR23502:SF157">
    <property type="entry name" value="MAJOR FACILITATOR SUPERFAMILY (MFS) PROFILE DOMAIN-CONTAINING PROTEIN-RELATED"/>
    <property type="match status" value="1"/>
</dbReference>
<evidence type="ECO:0000256" key="2">
    <source>
        <dbReference type="ARBA" id="ARBA00022692"/>
    </source>
</evidence>
<evidence type="ECO:0000256" key="1">
    <source>
        <dbReference type="ARBA" id="ARBA00004141"/>
    </source>
</evidence>
<dbReference type="OrthoDB" id="2130629at2759"/>
<keyword evidence="2 5" id="KW-0812">Transmembrane</keyword>
<feature type="transmembrane region" description="Helical" evidence="5">
    <location>
        <begin position="362"/>
        <end position="383"/>
    </location>
</feature>
<evidence type="ECO:0000313" key="7">
    <source>
        <dbReference type="EMBL" id="SAM03786.1"/>
    </source>
</evidence>
<dbReference type="SUPFAM" id="SSF103473">
    <property type="entry name" value="MFS general substrate transporter"/>
    <property type="match status" value="1"/>
</dbReference>
<feature type="transmembrane region" description="Helical" evidence="5">
    <location>
        <begin position="252"/>
        <end position="277"/>
    </location>
</feature>
<dbReference type="PANTHER" id="PTHR23502">
    <property type="entry name" value="MAJOR FACILITATOR SUPERFAMILY"/>
    <property type="match status" value="1"/>
</dbReference>
<dbReference type="STRING" id="4829.A0A163JM27"/>
<feature type="transmembrane region" description="Helical" evidence="5">
    <location>
        <begin position="289"/>
        <end position="310"/>
    </location>
</feature>
<gene>
    <name evidence="7" type="primary">ABSGL_09640.1 scaffold 11583</name>
</gene>
<comment type="subcellular location">
    <subcellularLocation>
        <location evidence="1">Membrane</location>
        <topology evidence="1">Multi-pass membrane protein</topology>
    </subcellularLocation>
</comment>
<feature type="transmembrane region" description="Helical" evidence="5">
    <location>
        <begin position="190"/>
        <end position="210"/>
    </location>
</feature>
<feature type="transmembrane region" description="Helical" evidence="5">
    <location>
        <begin position="131"/>
        <end position="152"/>
    </location>
</feature>
<feature type="transmembrane region" description="Helical" evidence="5">
    <location>
        <begin position="164"/>
        <end position="184"/>
    </location>
</feature>
<dbReference type="InterPro" id="IPR020846">
    <property type="entry name" value="MFS_dom"/>
</dbReference>
<dbReference type="GO" id="GO:0022857">
    <property type="term" value="F:transmembrane transporter activity"/>
    <property type="evidence" value="ECO:0007669"/>
    <property type="project" value="InterPro"/>
</dbReference>
<name>A0A163JM27_ABSGL</name>
<dbReference type="PROSITE" id="PS50850">
    <property type="entry name" value="MFS"/>
    <property type="match status" value="1"/>
</dbReference>
<organism evidence="7">
    <name type="scientific">Absidia glauca</name>
    <name type="common">Pin mould</name>
    <dbReference type="NCBI Taxonomy" id="4829"/>
    <lineage>
        <taxon>Eukaryota</taxon>
        <taxon>Fungi</taxon>
        <taxon>Fungi incertae sedis</taxon>
        <taxon>Mucoromycota</taxon>
        <taxon>Mucoromycotina</taxon>
        <taxon>Mucoromycetes</taxon>
        <taxon>Mucorales</taxon>
        <taxon>Cunninghamellaceae</taxon>
        <taxon>Absidia</taxon>
    </lineage>
</organism>
<dbReference type="GO" id="GO:0042908">
    <property type="term" value="P:xenobiotic transport"/>
    <property type="evidence" value="ECO:0007669"/>
    <property type="project" value="UniProtKB-ARBA"/>
</dbReference>
<evidence type="ECO:0000259" key="6">
    <source>
        <dbReference type="PROSITE" id="PS50850"/>
    </source>
</evidence>
<accession>A0A163JM27</accession>
<feature type="transmembrane region" description="Helical" evidence="5">
    <location>
        <begin position="71"/>
        <end position="90"/>
    </location>
</feature>
<evidence type="ECO:0000256" key="3">
    <source>
        <dbReference type="ARBA" id="ARBA00022989"/>
    </source>
</evidence>
<feature type="transmembrane region" description="Helical" evidence="5">
    <location>
        <begin position="102"/>
        <end position="125"/>
    </location>
</feature>
<sequence length="456" mass="50453">MSAIHQDEGLAITKEHHDPENPKVPNKESSAFETALIRFRSFIRTGNYGKTALVIPGAQIVGDFFETPLKIVNLSIGFYSLLIGVGPIFLAPLSERYGRRWIYIGSVFLFTLFGFLSGISTSFASFLTFRLLQGAFAGVGAAVGGGSCADLFHDHEQGRAVGLYMFATITGPAMGPFVGGYVAKHFGWQWMEYVLAVFGGAVTLISFFFMKETLYLAPSPPLSDTTKEVPSNRSKVNFNLMGLLHLFCRPEIGLVCLGGATAYGWYCQLITMLSPIFTSLYGFSADVNGALYATGGVGSGCGAIMASLISDRFYRWQIKRNGGITVIEYRLTIIWLAIPFIVVGSLIYGWCLQLRRSFYVPIIGYFLFSLGMTLIITAGNTYLVEAFPRRAASGNNHHKLYEEKHRVCFPEQLLTKRIRPTLCLGSHIYQQRFELRVNICEDTDQNGGHLTITQTI</sequence>
<dbReference type="InterPro" id="IPR011701">
    <property type="entry name" value="MFS"/>
</dbReference>
<dbReference type="InterPro" id="IPR036259">
    <property type="entry name" value="MFS_trans_sf"/>
</dbReference>
<dbReference type="PROSITE" id="PS00216">
    <property type="entry name" value="SUGAR_TRANSPORT_1"/>
    <property type="match status" value="1"/>
</dbReference>
<dbReference type="OMA" id="PELYSCY"/>
<dbReference type="GO" id="GO:0016020">
    <property type="term" value="C:membrane"/>
    <property type="evidence" value="ECO:0007669"/>
    <property type="project" value="UniProtKB-SubCell"/>
</dbReference>
<dbReference type="AlphaFoldDB" id="A0A163JM27"/>
<evidence type="ECO:0000256" key="5">
    <source>
        <dbReference type="SAM" id="Phobius"/>
    </source>
</evidence>
<reference evidence="7" key="1">
    <citation type="submission" date="2016-04" db="EMBL/GenBank/DDBJ databases">
        <authorList>
            <person name="Evans L.H."/>
            <person name="Alamgir A."/>
            <person name="Owens N."/>
            <person name="Weber N.D."/>
            <person name="Virtaneva K."/>
            <person name="Barbian K."/>
            <person name="Babar A."/>
            <person name="Rosenke K."/>
        </authorList>
    </citation>
    <scope>NUCLEOTIDE SEQUENCE [LARGE SCALE GENOMIC DNA]</scope>
    <source>
        <strain evidence="7">CBS 101.48</strain>
    </source>
</reference>
<evidence type="ECO:0000313" key="8">
    <source>
        <dbReference type="Proteomes" id="UP000078561"/>
    </source>
</evidence>
<feature type="domain" description="Major facilitator superfamily (MFS) profile" evidence="6">
    <location>
        <begin position="30"/>
        <end position="456"/>
    </location>
</feature>
<dbReference type="GO" id="GO:0140115">
    <property type="term" value="P:export across plasma membrane"/>
    <property type="evidence" value="ECO:0007669"/>
    <property type="project" value="UniProtKB-ARBA"/>
</dbReference>
<dbReference type="Proteomes" id="UP000078561">
    <property type="component" value="Unassembled WGS sequence"/>
</dbReference>
<dbReference type="InterPro" id="IPR005829">
    <property type="entry name" value="Sugar_transporter_CS"/>
</dbReference>
<dbReference type="Gene3D" id="1.20.1720.10">
    <property type="entry name" value="Multidrug resistance protein D"/>
    <property type="match status" value="1"/>
</dbReference>